<dbReference type="VEuPathDB" id="VectorBase:ACUA010741"/>
<dbReference type="EMBL" id="AXCM01002732">
    <property type="status" value="NOT_ANNOTATED_CDS"/>
    <property type="molecule type" value="Genomic_DNA"/>
</dbReference>
<proteinExistence type="predicted"/>
<organism evidence="2 3">
    <name type="scientific">Anopheles culicifacies</name>
    <dbReference type="NCBI Taxonomy" id="139723"/>
    <lineage>
        <taxon>Eukaryota</taxon>
        <taxon>Metazoa</taxon>
        <taxon>Ecdysozoa</taxon>
        <taxon>Arthropoda</taxon>
        <taxon>Hexapoda</taxon>
        <taxon>Insecta</taxon>
        <taxon>Pterygota</taxon>
        <taxon>Neoptera</taxon>
        <taxon>Endopterygota</taxon>
        <taxon>Diptera</taxon>
        <taxon>Nematocera</taxon>
        <taxon>Culicoidea</taxon>
        <taxon>Culicidae</taxon>
        <taxon>Anophelinae</taxon>
        <taxon>Anopheles</taxon>
        <taxon>culicifacies species complex</taxon>
    </lineage>
</organism>
<evidence type="ECO:0000256" key="1">
    <source>
        <dbReference type="SAM" id="Phobius"/>
    </source>
</evidence>
<sequence length="238" mass="25950">MRDRCCPADANTVQISAFFSAVMRSPSSTIRDAAKYVSRFLPVLITFVDLCQMLPNTGDLLLERNHPRLYLVQCEMGNGFRYIIGQLAKTDLALVVDLSTDASILVQVVLGGHAELRGIRARGPGQLYGSLQTVVAPLNKVSGRVAESEVVSGDFRLLGVKCNLVTGQPALIVSNTGRIDQRSAQVNVKVGIDTNAIVRDKVKKLVLLLVLLALLPLFRSSFAVLFSGCLRRYLYDTA</sequence>
<name>A0A182M6K9_9DIPT</name>
<keyword evidence="1" id="KW-1133">Transmembrane helix</keyword>
<keyword evidence="1" id="KW-0812">Transmembrane</keyword>
<reference evidence="2" key="2">
    <citation type="submission" date="2020-05" db="UniProtKB">
        <authorList>
            <consortium name="EnsemblMetazoa"/>
        </authorList>
    </citation>
    <scope>IDENTIFICATION</scope>
    <source>
        <strain evidence="2">A-37</strain>
    </source>
</reference>
<evidence type="ECO:0000313" key="2">
    <source>
        <dbReference type="EnsemblMetazoa" id="ACUA010741-PA"/>
    </source>
</evidence>
<keyword evidence="1" id="KW-0472">Membrane</keyword>
<keyword evidence="3" id="KW-1185">Reference proteome</keyword>
<dbReference type="AlphaFoldDB" id="A0A182M6K9"/>
<dbReference type="EMBL" id="AXCM01002731">
    <property type="status" value="NOT_ANNOTATED_CDS"/>
    <property type="molecule type" value="Genomic_DNA"/>
</dbReference>
<accession>A0A182M6K9</accession>
<dbReference type="EnsemblMetazoa" id="ACUA010741-RA">
    <property type="protein sequence ID" value="ACUA010741-PA"/>
    <property type="gene ID" value="ACUA010741"/>
</dbReference>
<dbReference type="Proteomes" id="UP000075883">
    <property type="component" value="Unassembled WGS sequence"/>
</dbReference>
<feature type="transmembrane region" description="Helical" evidence="1">
    <location>
        <begin position="205"/>
        <end position="226"/>
    </location>
</feature>
<reference evidence="3" key="1">
    <citation type="submission" date="2013-09" db="EMBL/GenBank/DDBJ databases">
        <title>The Genome Sequence of Anopheles culicifacies species A.</title>
        <authorList>
            <consortium name="The Broad Institute Genomics Platform"/>
            <person name="Neafsey D.E."/>
            <person name="Besansky N."/>
            <person name="Howell P."/>
            <person name="Walton C."/>
            <person name="Young S.K."/>
            <person name="Zeng Q."/>
            <person name="Gargeya S."/>
            <person name="Fitzgerald M."/>
            <person name="Haas B."/>
            <person name="Abouelleil A."/>
            <person name="Allen A.W."/>
            <person name="Alvarado L."/>
            <person name="Arachchi H.M."/>
            <person name="Berlin A.M."/>
            <person name="Chapman S.B."/>
            <person name="Gainer-Dewar J."/>
            <person name="Goldberg J."/>
            <person name="Griggs A."/>
            <person name="Gujja S."/>
            <person name="Hansen M."/>
            <person name="Howarth C."/>
            <person name="Imamovic A."/>
            <person name="Ireland A."/>
            <person name="Larimer J."/>
            <person name="McCowan C."/>
            <person name="Murphy C."/>
            <person name="Pearson M."/>
            <person name="Poon T.W."/>
            <person name="Priest M."/>
            <person name="Roberts A."/>
            <person name="Saif S."/>
            <person name="Shea T."/>
            <person name="Sisk P."/>
            <person name="Sykes S."/>
            <person name="Wortman J."/>
            <person name="Nusbaum C."/>
            <person name="Birren B."/>
        </authorList>
    </citation>
    <scope>NUCLEOTIDE SEQUENCE [LARGE SCALE GENOMIC DNA]</scope>
    <source>
        <strain evidence="3">A-37</strain>
    </source>
</reference>
<protein>
    <submittedName>
        <fullName evidence="2">Uncharacterized protein</fullName>
    </submittedName>
</protein>
<evidence type="ECO:0000313" key="3">
    <source>
        <dbReference type="Proteomes" id="UP000075883"/>
    </source>
</evidence>